<feature type="region of interest" description="Disordered" evidence="1">
    <location>
        <begin position="1"/>
        <end position="24"/>
    </location>
</feature>
<feature type="region of interest" description="Disordered" evidence="1">
    <location>
        <begin position="51"/>
        <end position="143"/>
    </location>
</feature>
<proteinExistence type="predicted"/>
<protein>
    <submittedName>
        <fullName evidence="2">Uncharacterized protein</fullName>
    </submittedName>
</protein>
<sequence length="143" mass="15675">MDIRKPTQNSQQPRQTNPKARGVIQTKAVKWDFVSASNGKRFESGIASSGEIVMQAGPPPTSEPQPAIYQPGYGYQSPSVYQSPQPRYQSPSGHRSNPKQPQQPGYQSLSDYQPGYPSPSGYQPKQSGSLSGYQPRYPSLLST</sequence>
<evidence type="ECO:0000313" key="2">
    <source>
        <dbReference type="EMBL" id="TNN41105.1"/>
    </source>
</evidence>
<reference evidence="2 3" key="1">
    <citation type="submission" date="2019-03" db="EMBL/GenBank/DDBJ databases">
        <title>First draft genome of Liparis tanakae, snailfish: a comprehensive survey of snailfish specific genes.</title>
        <authorList>
            <person name="Kim W."/>
            <person name="Song I."/>
            <person name="Jeong J.-H."/>
            <person name="Kim D."/>
            <person name="Kim S."/>
            <person name="Ryu S."/>
            <person name="Song J.Y."/>
            <person name="Lee S.K."/>
        </authorList>
    </citation>
    <scope>NUCLEOTIDE SEQUENCE [LARGE SCALE GENOMIC DNA]</scope>
    <source>
        <tissue evidence="2">Muscle</tissue>
    </source>
</reference>
<evidence type="ECO:0000313" key="3">
    <source>
        <dbReference type="Proteomes" id="UP000314294"/>
    </source>
</evidence>
<feature type="compositionally biased region" description="Polar residues" evidence="1">
    <location>
        <begin position="1"/>
        <end position="18"/>
    </location>
</feature>
<name>A0A4Z2FJF7_9TELE</name>
<feature type="compositionally biased region" description="Polar residues" evidence="1">
    <location>
        <begin position="120"/>
        <end position="132"/>
    </location>
</feature>
<comment type="caution">
    <text evidence="2">The sequence shown here is derived from an EMBL/GenBank/DDBJ whole genome shotgun (WGS) entry which is preliminary data.</text>
</comment>
<evidence type="ECO:0000256" key="1">
    <source>
        <dbReference type="SAM" id="MobiDB-lite"/>
    </source>
</evidence>
<organism evidence="2 3">
    <name type="scientific">Liparis tanakae</name>
    <name type="common">Tanaka's snailfish</name>
    <dbReference type="NCBI Taxonomy" id="230148"/>
    <lineage>
        <taxon>Eukaryota</taxon>
        <taxon>Metazoa</taxon>
        <taxon>Chordata</taxon>
        <taxon>Craniata</taxon>
        <taxon>Vertebrata</taxon>
        <taxon>Euteleostomi</taxon>
        <taxon>Actinopterygii</taxon>
        <taxon>Neopterygii</taxon>
        <taxon>Teleostei</taxon>
        <taxon>Neoteleostei</taxon>
        <taxon>Acanthomorphata</taxon>
        <taxon>Eupercaria</taxon>
        <taxon>Perciformes</taxon>
        <taxon>Cottioidei</taxon>
        <taxon>Cottales</taxon>
        <taxon>Liparidae</taxon>
        <taxon>Liparis</taxon>
    </lineage>
</organism>
<accession>A0A4Z2FJF7</accession>
<dbReference type="EMBL" id="SRLO01001135">
    <property type="protein sequence ID" value="TNN41105.1"/>
    <property type="molecule type" value="Genomic_DNA"/>
</dbReference>
<dbReference type="Proteomes" id="UP000314294">
    <property type="component" value="Unassembled WGS sequence"/>
</dbReference>
<dbReference type="AlphaFoldDB" id="A0A4Z2FJF7"/>
<keyword evidence="3" id="KW-1185">Reference proteome</keyword>
<gene>
    <name evidence="2" type="ORF">EYF80_048739</name>
</gene>
<feature type="compositionally biased region" description="Polar residues" evidence="1">
    <location>
        <begin position="76"/>
        <end position="111"/>
    </location>
</feature>